<keyword evidence="2" id="KW-0732">Signal</keyword>
<dbReference type="PANTHER" id="PTHR46388:SF2">
    <property type="entry name" value="NHL REPEAT-CONTAINING PROTEIN 2"/>
    <property type="match status" value="1"/>
</dbReference>
<dbReference type="PANTHER" id="PTHR46388">
    <property type="entry name" value="NHL REPEAT-CONTAINING PROTEIN 2"/>
    <property type="match status" value="1"/>
</dbReference>
<evidence type="ECO:0000313" key="3">
    <source>
        <dbReference type="EMBL" id="KAL0486845.1"/>
    </source>
</evidence>
<dbReference type="InterPro" id="IPR000033">
    <property type="entry name" value="LDLR_classB_rpt"/>
</dbReference>
<gene>
    <name evidence="3" type="ORF">AKO1_001186</name>
</gene>
<dbReference type="SMART" id="SM00135">
    <property type="entry name" value="LY"/>
    <property type="match status" value="5"/>
</dbReference>
<proteinExistence type="predicted"/>
<dbReference type="SUPFAM" id="SSF101898">
    <property type="entry name" value="NHL repeat"/>
    <property type="match status" value="1"/>
</dbReference>
<dbReference type="InterPro" id="IPR001258">
    <property type="entry name" value="NHL_repeat"/>
</dbReference>
<dbReference type="Gene3D" id="2.120.10.30">
    <property type="entry name" value="TolB, C-terminal domain"/>
    <property type="match status" value="5"/>
</dbReference>
<evidence type="ECO:0000256" key="1">
    <source>
        <dbReference type="ARBA" id="ARBA00022737"/>
    </source>
</evidence>
<evidence type="ECO:0000313" key="4">
    <source>
        <dbReference type="Proteomes" id="UP001431209"/>
    </source>
</evidence>
<accession>A0AAW2ZBK3</accession>
<reference evidence="3 4" key="1">
    <citation type="submission" date="2024-03" db="EMBL/GenBank/DDBJ databases">
        <title>The Acrasis kona genome and developmental transcriptomes reveal deep origins of eukaryotic multicellular pathways.</title>
        <authorList>
            <person name="Sheikh S."/>
            <person name="Fu C.-J."/>
            <person name="Brown M.W."/>
            <person name="Baldauf S.L."/>
        </authorList>
    </citation>
    <scope>NUCLEOTIDE SEQUENCE [LARGE SCALE GENOMIC DNA]</scope>
    <source>
        <strain evidence="3 4">ATCC MYA-3509</strain>
    </source>
</reference>
<dbReference type="Proteomes" id="UP001431209">
    <property type="component" value="Unassembled WGS sequence"/>
</dbReference>
<dbReference type="InterPro" id="IPR011042">
    <property type="entry name" value="6-blade_b-propeller_TolB-like"/>
</dbReference>
<feature type="chain" id="PRO_5043968809" evidence="2">
    <location>
        <begin position="21"/>
        <end position="403"/>
    </location>
</feature>
<keyword evidence="1" id="KW-0677">Repeat</keyword>
<dbReference type="AlphaFoldDB" id="A0AAW2ZBK3"/>
<organism evidence="3 4">
    <name type="scientific">Acrasis kona</name>
    <dbReference type="NCBI Taxonomy" id="1008807"/>
    <lineage>
        <taxon>Eukaryota</taxon>
        <taxon>Discoba</taxon>
        <taxon>Heterolobosea</taxon>
        <taxon>Tetramitia</taxon>
        <taxon>Eutetramitia</taxon>
        <taxon>Acrasidae</taxon>
        <taxon>Acrasis</taxon>
    </lineage>
</organism>
<dbReference type="Pfam" id="PF01436">
    <property type="entry name" value="NHL"/>
    <property type="match status" value="4"/>
</dbReference>
<protein>
    <submittedName>
        <fullName evidence="3">NHL repeat-containing protein</fullName>
    </submittedName>
</protein>
<dbReference type="EMBL" id="JAOPGA020001275">
    <property type="protein sequence ID" value="KAL0486845.1"/>
    <property type="molecule type" value="Genomic_DNA"/>
</dbReference>
<feature type="signal peptide" evidence="2">
    <location>
        <begin position="1"/>
        <end position="20"/>
    </location>
</feature>
<sequence length="403" mass="42928">MRNLAGLILLLCCLSVEPQAAIINTFAGNGFVSYSGENVLGTTFQVTSYAVAYDSSKSLLYFTNLHRVQVLDCVTGLVNSIAGTAIGGYNGDNIIATNAQLNSPKGIVVDIVNNLVYIADSSNNRIRVVNRTTNIISTFAGTGAANYNGDSITSTSAQVFYPLGIAIDNVNNLVYIVDGHNHRIRVVNRTNNIISTFAGTGTIGYNGDNINASSAQLDYPYGIAVDIVNNLVYIADSSNNRIRVVNRTNNIISTFAGTGTIGYNGDGITVTNAQLFTPSGLTIDIANNLVYIVDYGNHRIRVVNRTNNIISTFAGTGAAGYNGDGITATSAQLFNPSRVSFDNVNNIIFIADNGNKRIRSVVVSTNNKVINTLIGTGFTIFSGDLTLAINAQLDSPWDSPLFM</sequence>
<evidence type="ECO:0000256" key="2">
    <source>
        <dbReference type="SAM" id="SignalP"/>
    </source>
</evidence>
<comment type="caution">
    <text evidence="3">The sequence shown here is derived from an EMBL/GenBank/DDBJ whole genome shotgun (WGS) entry which is preliminary data.</text>
</comment>
<keyword evidence="4" id="KW-1185">Reference proteome</keyword>
<name>A0AAW2ZBK3_9EUKA</name>